<comment type="caution">
    <text evidence="2">The sequence shown here is derived from an EMBL/GenBank/DDBJ whole genome shotgun (WGS) entry which is preliminary data.</text>
</comment>
<protein>
    <submittedName>
        <fullName evidence="2">Uncharacterized protein</fullName>
    </submittedName>
</protein>
<dbReference type="Proteomes" id="UP001203852">
    <property type="component" value="Unassembled WGS sequence"/>
</dbReference>
<feature type="region of interest" description="Disordered" evidence="1">
    <location>
        <begin position="1"/>
        <end position="40"/>
    </location>
</feature>
<feature type="compositionally biased region" description="Polar residues" evidence="1">
    <location>
        <begin position="9"/>
        <end position="29"/>
    </location>
</feature>
<feature type="compositionally biased region" description="Low complexity" evidence="1">
    <location>
        <begin position="524"/>
        <end position="548"/>
    </location>
</feature>
<dbReference type="AlphaFoldDB" id="A0AAN6DVW0"/>
<feature type="region of interest" description="Disordered" evidence="1">
    <location>
        <begin position="520"/>
        <end position="569"/>
    </location>
</feature>
<feature type="region of interest" description="Disordered" evidence="1">
    <location>
        <begin position="402"/>
        <end position="450"/>
    </location>
</feature>
<feature type="compositionally biased region" description="Basic and acidic residues" evidence="1">
    <location>
        <begin position="412"/>
        <end position="427"/>
    </location>
</feature>
<feature type="region of interest" description="Disordered" evidence="1">
    <location>
        <begin position="186"/>
        <end position="232"/>
    </location>
</feature>
<evidence type="ECO:0000313" key="2">
    <source>
        <dbReference type="EMBL" id="KAI1612212.1"/>
    </source>
</evidence>
<reference evidence="2" key="1">
    <citation type="journal article" date="2022" name="bioRxiv">
        <title>Deciphering the potential niche of two novel black yeast fungi from a biological soil crust based on their genomes, phenotypes, and melanin regulation.</title>
        <authorList>
            <consortium name="DOE Joint Genome Institute"/>
            <person name="Carr E.C."/>
            <person name="Barton Q."/>
            <person name="Grambo S."/>
            <person name="Sullivan M."/>
            <person name="Renfro C.M."/>
            <person name="Kuo A."/>
            <person name="Pangilinan J."/>
            <person name="Lipzen A."/>
            <person name="Keymanesh K."/>
            <person name="Savage E."/>
            <person name="Barry K."/>
            <person name="Grigoriev I.V."/>
            <person name="Riekhof W.R."/>
            <person name="Harris S.S."/>
        </authorList>
    </citation>
    <scope>NUCLEOTIDE SEQUENCE</scope>
    <source>
        <strain evidence="2">JF 03-4F</strain>
    </source>
</reference>
<gene>
    <name evidence="2" type="ORF">EDD36DRAFT_420063</name>
</gene>
<keyword evidence="3" id="KW-1185">Reference proteome</keyword>
<accession>A0AAN6DVW0</accession>
<feature type="compositionally biased region" description="Low complexity" evidence="1">
    <location>
        <begin position="207"/>
        <end position="226"/>
    </location>
</feature>
<evidence type="ECO:0000256" key="1">
    <source>
        <dbReference type="SAM" id="MobiDB-lite"/>
    </source>
</evidence>
<name>A0AAN6DVW0_9EURO</name>
<organism evidence="2 3">
    <name type="scientific">Exophiala viscosa</name>
    <dbReference type="NCBI Taxonomy" id="2486360"/>
    <lineage>
        <taxon>Eukaryota</taxon>
        <taxon>Fungi</taxon>
        <taxon>Dikarya</taxon>
        <taxon>Ascomycota</taxon>
        <taxon>Pezizomycotina</taxon>
        <taxon>Eurotiomycetes</taxon>
        <taxon>Chaetothyriomycetidae</taxon>
        <taxon>Chaetothyriales</taxon>
        <taxon>Herpotrichiellaceae</taxon>
        <taxon>Exophiala</taxon>
    </lineage>
</organism>
<evidence type="ECO:0000313" key="3">
    <source>
        <dbReference type="Proteomes" id="UP001203852"/>
    </source>
</evidence>
<feature type="region of interest" description="Disordered" evidence="1">
    <location>
        <begin position="250"/>
        <end position="288"/>
    </location>
</feature>
<proteinExistence type="predicted"/>
<sequence>MRRIHRHVSQGNLGSTTTPCENESNASSEDQTRTTRRVHSVPSLALQMAKHTRRSILRPGFSLLGKEGAETMWGLNLKNDDIRNQEAIVRPTYSVTAEHEHRSPELLARRGPVDSCSQHTDYDAQETWIYPRNTSKTSQLPPSDPADFGKTLFSVLSKRDGRHHYEVLQPKLRREALPPCDKATPFAQRQQASENLPSNSTPHSNHSVGSSLPALSASPSYSGMSSPLPPATPSNALSPVQWLRPLKAAPSGANYLPKRRSESGRQAPTGTRSAKGRGACADSQSAWQESSIHKNDIHRRQRHRFSEAVCSEYYYVDPLSPYPRGLETTVDSSTFTSSYSWRHGTQKRSRSLACRSDKYQSDPLLMTTSSRRSEQLGGIVQRASFIEPRGAGSRSSEMQLYEAGLKPSGSTIHRDTVGRNERRDNSPDRCSSNPPTGPSPPGRPTCTVNYPTVAPTFGGMSTSFLTRRHNSTIEEEPVPGLEFPGQLLTHEDCCQISHGGNMFGYNKVCDGRPDSPTLGSVSIDSGHSSARSHRSGSSDTSSYITITSFPEDSPLKSNRSRVVPVAWSE</sequence>
<feature type="compositionally biased region" description="Polar residues" evidence="1">
    <location>
        <begin position="187"/>
        <end position="206"/>
    </location>
</feature>
<dbReference type="EMBL" id="MU404355">
    <property type="protein sequence ID" value="KAI1612212.1"/>
    <property type="molecule type" value="Genomic_DNA"/>
</dbReference>